<reference evidence="3" key="2">
    <citation type="submission" date="2015-04" db="EMBL/GenBank/DDBJ databases">
        <title>A butyrogenic pathway from the amino acid lysine in a human gut commensal.</title>
        <authorList>
            <person name="de Vos W.M."/>
            <person name="Bui N.T.P."/>
            <person name="Plugge C.M."/>
            <person name="Ritari J."/>
        </authorList>
    </citation>
    <scope>NUCLEOTIDE SEQUENCE [LARGE SCALE GENOMIC DNA]</scope>
    <source>
        <strain evidence="3">AF211</strain>
    </source>
</reference>
<feature type="coiled-coil region" evidence="1">
    <location>
        <begin position="190"/>
        <end position="227"/>
    </location>
</feature>
<dbReference type="Proteomes" id="UP000064844">
    <property type="component" value="Chromosome"/>
</dbReference>
<name>A0A0S2W4T4_9FIRM</name>
<dbReference type="AlphaFoldDB" id="A0A0S2W4T4"/>
<dbReference type="STRING" id="1297617.IB211_01957c"/>
<evidence type="ECO:0000313" key="3">
    <source>
        <dbReference type="Proteomes" id="UP000064844"/>
    </source>
</evidence>
<sequence>MMSDVKLMKPLFYCGNFNAGGKRMKAVLVKEVSDGANAYRLWRSSGVPDRDYPRAENDTHILHVETGEYLAPLGMTEYELIGRCGYPLAVAELYGNEENRQKYFADLRSSRRGCTDEIPKALELEGNAERRLGSDPAHQAAYIKTILNDRISTYLTAKENGGESFPDFVGAAILGEIDLCRELAGRYKAKKRAEYAARQARAEAEAKKQREETNRQAEQQLQQAIHILKTEGALNNDSITLCREDGSFGEYSIVNHLMRRYGVEVPLRTQGWINEKLSSITVKDGRCSGVRYLRAKGGSCSQKIFDCIDALLREVHGESEVAA</sequence>
<dbReference type="EMBL" id="CP011307">
    <property type="protein sequence ID" value="ALP94348.1"/>
    <property type="molecule type" value="Genomic_DNA"/>
</dbReference>
<gene>
    <name evidence="2" type="ORF">IB211_01957c</name>
</gene>
<protein>
    <submittedName>
        <fullName evidence="2">Uncharacterized protein</fullName>
    </submittedName>
</protein>
<keyword evidence="3" id="KW-1185">Reference proteome</keyword>
<proteinExistence type="predicted"/>
<keyword evidence="1" id="KW-0175">Coiled coil</keyword>
<dbReference type="KEGG" id="ibu:IB211_01957c"/>
<accession>A0A0S2W4T4</accession>
<reference evidence="2 3" key="1">
    <citation type="journal article" date="2015" name="Nat. Commun.">
        <title>Production of butyrate from lysine and the Amadori product fructoselysine by a human gut commensal.</title>
        <authorList>
            <person name="Bui T.P."/>
            <person name="Ritari J."/>
            <person name="Boeren S."/>
            <person name="de Waard P."/>
            <person name="Plugge C.M."/>
            <person name="de Vos W.M."/>
        </authorList>
    </citation>
    <scope>NUCLEOTIDE SEQUENCE [LARGE SCALE GENOMIC DNA]</scope>
    <source>
        <strain evidence="2 3">AF211</strain>
    </source>
</reference>
<evidence type="ECO:0000313" key="2">
    <source>
        <dbReference type="EMBL" id="ALP94348.1"/>
    </source>
</evidence>
<organism evidence="2 3">
    <name type="scientific">Intestinimonas butyriciproducens</name>
    <dbReference type="NCBI Taxonomy" id="1297617"/>
    <lineage>
        <taxon>Bacteria</taxon>
        <taxon>Bacillati</taxon>
        <taxon>Bacillota</taxon>
        <taxon>Clostridia</taxon>
        <taxon>Eubacteriales</taxon>
        <taxon>Intestinimonas</taxon>
    </lineage>
</organism>
<evidence type="ECO:0000256" key="1">
    <source>
        <dbReference type="SAM" id="Coils"/>
    </source>
</evidence>